<reference evidence="4" key="1">
    <citation type="submission" date="2021-06" db="EMBL/GenBank/DDBJ databases">
        <title>Thalassococcus sp. CAU 1522 isolated from sea sand, Republic of Korea.</title>
        <authorList>
            <person name="Kim W."/>
        </authorList>
    </citation>
    <scope>NUCLEOTIDE SEQUENCE</scope>
    <source>
        <strain evidence="4">CAU 1522</strain>
    </source>
</reference>
<keyword evidence="5" id="KW-1185">Reference proteome</keyword>
<evidence type="ECO:0000259" key="1">
    <source>
        <dbReference type="Pfam" id="PF01977"/>
    </source>
</evidence>
<feature type="domain" description="3-octaprenyl-4-hydroxybenzoate carboxy-lyase-like C-terminal" evidence="3">
    <location>
        <begin position="335"/>
        <end position="459"/>
    </location>
</feature>
<dbReference type="InterPro" id="IPR048304">
    <property type="entry name" value="UbiD_Rift_dom"/>
</dbReference>
<dbReference type="InterPro" id="IPR049381">
    <property type="entry name" value="UbiD-like_C"/>
</dbReference>
<name>A0ABS6NC77_9RHOB</name>
<dbReference type="InterPro" id="IPR002830">
    <property type="entry name" value="UbiD"/>
</dbReference>
<sequence length="498" mass="54036">MRHLPAFPDLRAFLGWLDSQGDLLRLSDPVDLKHEMTAVQMAALRRGGPALRFDAARQGDRRAGMPVVANLFGTRTRVAAGLGRSPDEIDDLGAFLAALRTPAPVGGLRDALARWPMLKAALATRPQVLRRAPVQEVMAETDLTALPVQTPWPGDAGPLITWPVVMTRAHGTDPGAAHVYNLGVYRAQVLGADRLILRWLAHRGGAAHARTWARAAAAMPVALALGADPALLLSAALPLPETVSELSFSGVLRGTRAELVPARTVPLMVPARAEIVVEGWVHPGEVAPEGPFGDHTGYYNAVENFPVMRVSAITHRRDPLYLSTATGRPPDEPSVIGEVFNRLSLPLIRGQIPEIRDLWLPPAACSYRVAIVSIDKRYPGQARRVMMALWGMLPQFSYTKMIVVVDDDIDVRSWDDVMWAVSTRMDPGRDLVQLSDTPMDYLDFASAREGLSGKLGLDATTKIGAETDRAWGQVMAPDPAHEARAAALLDAAWRKAAE</sequence>
<dbReference type="Pfam" id="PF20695">
    <property type="entry name" value="UbiD_N"/>
    <property type="match status" value="1"/>
</dbReference>
<dbReference type="InterPro" id="IPR049383">
    <property type="entry name" value="UbiD-like_N"/>
</dbReference>
<feature type="domain" description="3-octaprenyl-4-hydroxybenzoate carboxy-lyase-like N-terminal" evidence="2">
    <location>
        <begin position="15"/>
        <end position="91"/>
    </location>
</feature>
<protein>
    <submittedName>
        <fullName evidence="4">UbiD family decarboxylase</fullName>
    </submittedName>
</protein>
<gene>
    <name evidence="4" type="ORF">KUH32_17805</name>
</gene>
<evidence type="ECO:0000259" key="2">
    <source>
        <dbReference type="Pfam" id="PF20695"/>
    </source>
</evidence>
<comment type="caution">
    <text evidence="4">The sequence shown here is derived from an EMBL/GenBank/DDBJ whole genome shotgun (WGS) entry which is preliminary data.</text>
</comment>
<evidence type="ECO:0000259" key="3">
    <source>
        <dbReference type="Pfam" id="PF20696"/>
    </source>
</evidence>
<proteinExistence type="predicted"/>
<dbReference type="Pfam" id="PF20696">
    <property type="entry name" value="UbiD_C"/>
    <property type="match status" value="1"/>
</dbReference>
<dbReference type="RefSeq" id="WP_217780012.1">
    <property type="nucleotide sequence ID" value="NZ_JAHRWL010000003.1"/>
</dbReference>
<evidence type="ECO:0000313" key="5">
    <source>
        <dbReference type="Proteomes" id="UP001166293"/>
    </source>
</evidence>
<feature type="domain" description="3-octaprenyl-4-hydroxybenzoate carboxy-lyase-like Rift-related" evidence="1">
    <location>
        <begin position="130"/>
        <end position="329"/>
    </location>
</feature>
<dbReference type="EMBL" id="JAHRWL010000003">
    <property type="protein sequence ID" value="MBV2361624.1"/>
    <property type="molecule type" value="Genomic_DNA"/>
</dbReference>
<organism evidence="4 5">
    <name type="scientific">Thalassococcus arenae</name>
    <dbReference type="NCBI Taxonomy" id="2851652"/>
    <lineage>
        <taxon>Bacteria</taxon>
        <taxon>Pseudomonadati</taxon>
        <taxon>Pseudomonadota</taxon>
        <taxon>Alphaproteobacteria</taxon>
        <taxon>Rhodobacterales</taxon>
        <taxon>Roseobacteraceae</taxon>
        <taxon>Thalassococcus</taxon>
    </lineage>
</organism>
<dbReference type="PANTHER" id="PTHR30108:SF17">
    <property type="entry name" value="FERULIC ACID DECARBOXYLASE 1"/>
    <property type="match status" value="1"/>
</dbReference>
<accession>A0ABS6NC77</accession>
<dbReference type="Proteomes" id="UP001166293">
    <property type="component" value="Unassembled WGS sequence"/>
</dbReference>
<dbReference type="Pfam" id="PF01977">
    <property type="entry name" value="UbiD"/>
    <property type="match status" value="1"/>
</dbReference>
<dbReference type="PANTHER" id="PTHR30108">
    <property type="entry name" value="3-OCTAPRENYL-4-HYDROXYBENZOATE CARBOXY-LYASE-RELATED"/>
    <property type="match status" value="1"/>
</dbReference>
<dbReference type="NCBIfam" id="TIGR00148">
    <property type="entry name" value="UbiD family decarboxylase"/>
    <property type="match status" value="1"/>
</dbReference>
<evidence type="ECO:0000313" key="4">
    <source>
        <dbReference type="EMBL" id="MBV2361624.1"/>
    </source>
</evidence>